<evidence type="ECO:0000256" key="12">
    <source>
        <dbReference type="ARBA" id="ARBA00022842"/>
    </source>
</evidence>
<evidence type="ECO:0000256" key="10">
    <source>
        <dbReference type="ARBA" id="ARBA00022741"/>
    </source>
</evidence>
<dbReference type="InterPro" id="IPR000291">
    <property type="entry name" value="D-Ala_lig_Van_CS"/>
</dbReference>
<dbReference type="SUPFAM" id="SSF52440">
    <property type="entry name" value="PreATP-grasp domain"/>
    <property type="match status" value="1"/>
</dbReference>
<comment type="caution">
    <text evidence="27">The sequence shown here is derived from an EMBL/GenBank/DDBJ whole genome shotgun (WGS) entry which is preliminary data.</text>
</comment>
<evidence type="ECO:0000256" key="1">
    <source>
        <dbReference type="ARBA" id="ARBA00001936"/>
    </source>
</evidence>
<dbReference type="AlphaFoldDB" id="A0A2I1M8Y6"/>
<keyword evidence="10 25" id="KW-0547">Nucleotide-binding</keyword>
<sequence length="345" mass="39097">MINVFLLCGGPSSEHDISLRSALNISKSLNKNKYDTKLVYINKEGCFSKPFNIIETKDEFDLVKDTNKNVAGSIAEFLQVLKNYSPENTIIIPAIHGTYGEDGTIQGFLDCIRFPYIGNGLLSSALCMDKVTTNDIFEKNNLSQAKYLYTYKEGFDDEFMQRCIDEIDLPLIVKPSANGSSVGVSKVENKDELKEAIAEALKYDQKVLVEELIDGQEIEIAVIGQGNNLDASAPAAYITNHKFLDYDAKYFDSKTIAQIPYEMEESYKNKAKEFAKECYRAAGCEGFARVDIFYSKDHEFFINEINTFPGFTPTSFFARLAMDMYDESFDYVIDKLIEDGFRRFK</sequence>
<dbReference type="Gene3D" id="3.30.470.20">
    <property type="entry name" value="ATP-grasp fold, B domain"/>
    <property type="match status" value="1"/>
</dbReference>
<dbReference type="InterPro" id="IPR011761">
    <property type="entry name" value="ATP-grasp"/>
</dbReference>
<evidence type="ECO:0000256" key="8">
    <source>
        <dbReference type="ARBA" id="ARBA00022598"/>
    </source>
</evidence>
<reference evidence="27 28" key="1">
    <citation type="submission" date="2017-12" db="EMBL/GenBank/DDBJ databases">
        <title>Phylogenetic diversity of female urinary microbiome.</title>
        <authorList>
            <person name="Thomas-White K."/>
            <person name="Wolfe A.J."/>
        </authorList>
    </citation>
    <scope>NUCLEOTIDE SEQUENCE [LARGE SCALE GENOMIC DNA]</scope>
    <source>
        <strain evidence="27 28">UMB0119</strain>
    </source>
</reference>
<dbReference type="SUPFAM" id="SSF56059">
    <property type="entry name" value="Glutathione synthetase ATP-binding domain-like"/>
    <property type="match status" value="1"/>
</dbReference>
<comment type="cofactor">
    <cofactor evidence="1">
        <name>Mn(2+)</name>
        <dbReference type="ChEBI" id="CHEBI:29035"/>
    </cofactor>
</comment>
<evidence type="ECO:0000256" key="23">
    <source>
        <dbReference type="PIRSR" id="PIRSR039102-1"/>
    </source>
</evidence>
<dbReference type="NCBIfam" id="TIGR01205">
    <property type="entry name" value="D_ala_D_alaTIGR"/>
    <property type="match status" value="1"/>
</dbReference>
<evidence type="ECO:0000256" key="24">
    <source>
        <dbReference type="PIRSR" id="PIRSR039102-3"/>
    </source>
</evidence>
<keyword evidence="8 22" id="KW-0436">Ligase</keyword>
<evidence type="ECO:0000256" key="17">
    <source>
        <dbReference type="ARBA" id="ARBA00047614"/>
    </source>
</evidence>
<accession>A0A2I1M8Y6</accession>
<dbReference type="PANTHER" id="PTHR23132:SF23">
    <property type="entry name" value="D-ALANINE--D-ALANINE LIGASE B"/>
    <property type="match status" value="1"/>
</dbReference>
<dbReference type="EMBL" id="PKGS01000003">
    <property type="protein sequence ID" value="PKZ16557.1"/>
    <property type="molecule type" value="Genomic_DNA"/>
</dbReference>
<keyword evidence="12 24" id="KW-0460">Magnesium</keyword>
<dbReference type="InterPro" id="IPR005905">
    <property type="entry name" value="D_ala_D_ala"/>
</dbReference>
<keyword evidence="16 22" id="KW-0961">Cell wall biogenesis/degradation</keyword>
<evidence type="ECO:0000256" key="2">
    <source>
        <dbReference type="ARBA" id="ARBA00003921"/>
    </source>
</evidence>
<dbReference type="PROSITE" id="PS00844">
    <property type="entry name" value="DALA_DALA_LIGASE_2"/>
    <property type="match status" value="1"/>
</dbReference>
<evidence type="ECO:0000256" key="13">
    <source>
        <dbReference type="ARBA" id="ARBA00022960"/>
    </source>
</evidence>
<dbReference type="GO" id="GO:0046872">
    <property type="term" value="F:metal ion binding"/>
    <property type="evidence" value="ECO:0007669"/>
    <property type="project" value="UniProtKB-KW"/>
</dbReference>
<dbReference type="FunFam" id="3.30.1490.20:FF:000007">
    <property type="entry name" value="D-alanine--D-alanine ligase"/>
    <property type="match status" value="1"/>
</dbReference>
<dbReference type="InterPro" id="IPR011127">
    <property type="entry name" value="Dala_Dala_lig_N"/>
</dbReference>
<evidence type="ECO:0000256" key="3">
    <source>
        <dbReference type="ARBA" id="ARBA00004496"/>
    </source>
</evidence>
<keyword evidence="28" id="KW-1185">Reference proteome</keyword>
<evidence type="ECO:0000256" key="7">
    <source>
        <dbReference type="ARBA" id="ARBA00022490"/>
    </source>
</evidence>
<dbReference type="GO" id="GO:0008716">
    <property type="term" value="F:D-alanine-D-alanine ligase activity"/>
    <property type="evidence" value="ECO:0007669"/>
    <property type="project" value="UniProtKB-UniRule"/>
</dbReference>
<dbReference type="EC" id="6.3.2.4" evidence="6 22"/>
<feature type="active site" evidence="23">
    <location>
        <position position="315"/>
    </location>
</feature>
<dbReference type="RefSeq" id="WP_101540218.1">
    <property type="nucleotide sequence ID" value="NZ_PKGS01000003.1"/>
</dbReference>
<dbReference type="PIRSF" id="PIRSF039102">
    <property type="entry name" value="Ddl/VanB"/>
    <property type="match status" value="1"/>
</dbReference>
<dbReference type="Gene3D" id="3.40.50.20">
    <property type="match status" value="1"/>
</dbReference>
<evidence type="ECO:0000256" key="16">
    <source>
        <dbReference type="ARBA" id="ARBA00023316"/>
    </source>
</evidence>
<keyword evidence="9 24" id="KW-0479">Metal-binding</keyword>
<proteinExistence type="inferred from homology"/>
<dbReference type="GO" id="GO:0005524">
    <property type="term" value="F:ATP binding"/>
    <property type="evidence" value="ECO:0007669"/>
    <property type="project" value="UniProtKB-UniRule"/>
</dbReference>
<evidence type="ECO:0000256" key="5">
    <source>
        <dbReference type="ARBA" id="ARBA00010871"/>
    </source>
</evidence>
<comment type="subcellular location">
    <subcellularLocation>
        <location evidence="3 22">Cytoplasm</location>
    </subcellularLocation>
</comment>
<feature type="binding site" evidence="24">
    <location>
        <position position="291"/>
    </location>
    <ligand>
        <name>Mg(2+)</name>
        <dbReference type="ChEBI" id="CHEBI:18420"/>
        <label>1</label>
    </ligand>
</feature>
<dbReference type="InterPro" id="IPR011095">
    <property type="entry name" value="Dala_Dala_lig_C"/>
</dbReference>
<feature type="binding site" evidence="24">
    <location>
        <position position="304"/>
    </location>
    <ligand>
        <name>Mg(2+)</name>
        <dbReference type="ChEBI" id="CHEBI:18420"/>
        <label>1</label>
    </ligand>
</feature>
<dbReference type="GO" id="GO:0008360">
    <property type="term" value="P:regulation of cell shape"/>
    <property type="evidence" value="ECO:0007669"/>
    <property type="project" value="UniProtKB-KW"/>
</dbReference>
<evidence type="ECO:0000256" key="20">
    <source>
        <dbReference type="ARBA" id="ARBA00076288"/>
    </source>
</evidence>
<comment type="catalytic activity">
    <reaction evidence="17 22">
        <text>2 D-alanine + ATP = D-alanyl-D-alanine + ADP + phosphate + H(+)</text>
        <dbReference type="Rhea" id="RHEA:11224"/>
        <dbReference type="ChEBI" id="CHEBI:15378"/>
        <dbReference type="ChEBI" id="CHEBI:30616"/>
        <dbReference type="ChEBI" id="CHEBI:43474"/>
        <dbReference type="ChEBI" id="CHEBI:57416"/>
        <dbReference type="ChEBI" id="CHEBI:57822"/>
        <dbReference type="ChEBI" id="CHEBI:456216"/>
        <dbReference type="EC" id="6.3.2.4"/>
    </reaction>
</comment>
<evidence type="ECO:0000313" key="27">
    <source>
        <dbReference type="EMBL" id="PKZ16557.1"/>
    </source>
</evidence>
<evidence type="ECO:0000256" key="4">
    <source>
        <dbReference type="ARBA" id="ARBA00004752"/>
    </source>
</evidence>
<keyword evidence="14 22" id="KW-0573">Peptidoglycan synthesis</keyword>
<organism evidence="27 28">
    <name type="scientific">Anaerococcus octavius</name>
    <dbReference type="NCBI Taxonomy" id="54007"/>
    <lineage>
        <taxon>Bacteria</taxon>
        <taxon>Bacillati</taxon>
        <taxon>Bacillota</taxon>
        <taxon>Tissierellia</taxon>
        <taxon>Tissierellales</taxon>
        <taxon>Peptoniphilaceae</taxon>
        <taxon>Anaerococcus</taxon>
    </lineage>
</organism>
<dbReference type="InterPro" id="IPR016185">
    <property type="entry name" value="PreATP-grasp_dom_sf"/>
</dbReference>
<dbReference type="PANTHER" id="PTHR23132">
    <property type="entry name" value="D-ALANINE--D-ALANINE LIGASE"/>
    <property type="match status" value="1"/>
</dbReference>
<dbReference type="GO" id="GO:0009252">
    <property type="term" value="P:peptidoglycan biosynthetic process"/>
    <property type="evidence" value="ECO:0007669"/>
    <property type="project" value="UniProtKB-UniRule"/>
</dbReference>
<feature type="domain" description="ATP-grasp" evidence="26">
    <location>
        <begin position="134"/>
        <end position="333"/>
    </location>
</feature>
<dbReference type="GO" id="GO:0071555">
    <property type="term" value="P:cell wall organization"/>
    <property type="evidence" value="ECO:0007669"/>
    <property type="project" value="UniProtKB-KW"/>
</dbReference>
<evidence type="ECO:0000256" key="25">
    <source>
        <dbReference type="PROSITE-ProRule" id="PRU00409"/>
    </source>
</evidence>
<evidence type="ECO:0000256" key="9">
    <source>
        <dbReference type="ARBA" id="ARBA00022723"/>
    </source>
</evidence>
<dbReference type="Pfam" id="PF07478">
    <property type="entry name" value="Dala_Dala_lig_C"/>
    <property type="match status" value="1"/>
</dbReference>
<dbReference type="Pfam" id="PF01820">
    <property type="entry name" value="Dala_Dala_lig_N"/>
    <property type="match status" value="1"/>
</dbReference>
<dbReference type="UniPathway" id="UPA00219"/>
<keyword evidence="15 24" id="KW-0464">Manganese</keyword>
<keyword evidence="7 22" id="KW-0963">Cytoplasm</keyword>
<keyword evidence="13 22" id="KW-0133">Cell shape</keyword>
<feature type="active site" evidence="23">
    <location>
        <position position="180"/>
    </location>
</feature>
<comment type="function">
    <text evidence="2 22">Cell wall formation.</text>
</comment>
<dbReference type="PROSITE" id="PS00843">
    <property type="entry name" value="DALA_DALA_LIGASE_1"/>
    <property type="match status" value="1"/>
</dbReference>
<comment type="pathway">
    <text evidence="4 22">Cell wall biogenesis; peptidoglycan biosynthesis.</text>
</comment>
<dbReference type="Proteomes" id="UP000234335">
    <property type="component" value="Unassembled WGS sequence"/>
</dbReference>
<dbReference type="NCBIfam" id="NF002528">
    <property type="entry name" value="PRK01966.1-4"/>
    <property type="match status" value="1"/>
</dbReference>
<name>A0A2I1M8Y6_9FIRM</name>
<evidence type="ECO:0000256" key="15">
    <source>
        <dbReference type="ARBA" id="ARBA00023211"/>
    </source>
</evidence>
<comment type="pathway">
    <text evidence="18">Glycan biosynthesis.</text>
</comment>
<gene>
    <name evidence="22" type="primary">ddl</name>
    <name evidence="27" type="ORF">CYJ34_04990</name>
</gene>
<protein>
    <recommendedName>
        <fullName evidence="19 22">D-alanine--D-alanine ligase</fullName>
        <ecNumber evidence="6 22">6.3.2.4</ecNumber>
    </recommendedName>
    <alternativeName>
        <fullName evidence="21 22">D-Ala-D-Ala ligase</fullName>
    </alternativeName>
    <alternativeName>
        <fullName evidence="20 22">D-alanylalanine synthetase</fullName>
    </alternativeName>
</protein>
<dbReference type="InterPro" id="IPR013815">
    <property type="entry name" value="ATP_grasp_subdomain_1"/>
</dbReference>
<evidence type="ECO:0000256" key="22">
    <source>
        <dbReference type="HAMAP-Rule" id="MF_00047"/>
    </source>
</evidence>
<evidence type="ECO:0000256" key="11">
    <source>
        <dbReference type="ARBA" id="ARBA00022840"/>
    </source>
</evidence>
<dbReference type="Gene3D" id="3.30.1490.20">
    <property type="entry name" value="ATP-grasp fold, A domain"/>
    <property type="match status" value="1"/>
</dbReference>
<dbReference type="GO" id="GO:0005737">
    <property type="term" value="C:cytoplasm"/>
    <property type="evidence" value="ECO:0007669"/>
    <property type="project" value="UniProtKB-SubCell"/>
</dbReference>
<feature type="binding site" evidence="24">
    <location>
        <position position="306"/>
    </location>
    <ligand>
        <name>Mg(2+)</name>
        <dbReference type="ChEBI" id="CHEBI:18420"/>
        <label>2</label>
    </ligand>
</feature>
<dbReference type="HAMAP" id="MF_00047">
    <property type="entry name" value="Dala_Dala_lig"/>
    <property type="match status" value="1"/>
</dbReference>
<evidence type="ECO:0000259" key="26">
    <source>
        <dbReference type="PROSITE" id="PS50975"/>
    </source>
</evidence>
<feature type="binding site" evidence="24">
    <location>
        <position position="304"/>
    </location>
    <ligand>
        <name>Mg(2+)</name>
        <dbReference type="ChEBI" id="CHEBI:18420"/>
        <label>2</label>
    </ligand>
</feature>
<comment type="cofactor">
    <cofactor evidence="24">
        <name>Mg(2+)</name>
        <dbReference type="ChEBI" id="CHEBI:18420"/>
    </cofactor>
    <cofactor evidence="24">
        <name>Mn(2+)</name>
        <dbReference type="ChEBI" id="CHEBI:29035"/>
    </cofactor>
    <text evidence="24">Binds 2 magnesium or manganese ions per subunit.</text>
</comment>
<evidence type="ECO:0000256" key="21">
    <source>
        <dbReference type="ARBA" id="ARBA00077154"/>
    </source>
</evidence>
<evidence type="ECO:0000256" key="14">
    <source>
        <dbReference type="ARBA" id="ARBA00022984"/>
    </source>
</evidence>
<feature type="active site" evidence="23">
    <location>
        <position position="14"/>
    </location>
</feature>
<comment type="similarity">
    <text evidence="5 22">Belongs to the D-alanine--D-alanine ligase family.</text>
</comment>
<evidence type="ECO:0000256" key="19">
    <source>
        <dbReference type="ARBA" id="ARBA00068427"/>
    </source>
</evidence>
<evidence type="ECO:0000256" key="6">
    <source>
        <dbReference type="ARBA" id="ARBA00012216"/>
    </source>
</evidence>
<evidence type="ECO:0000313" key="28">
    <source>
        <dbReference type="Proteomes" id="UP000234335"/>
    </source>
</evidence>
<evidence type="ECO:0000256" key="18">
    <source>
        <dbReference type="ARBA" id="ARBA00060592"/>
    </source>
</evidence>
<keyword evidence="11 25" id="KW-0067">ATP-binding</keyword>
<dbReference type="PROSITE" id="PS50975">
    <property type="entry name" value="ATP_GRASP"/>
    <property type="match status" value="1"/>
</dbReference>